<accession>A0A915D4B3</accession>
<dbReference type="AlphaFoldDB" id="A0A915D4B3"/>
<evidence type="ECO:0000313" key="2">
    <source>
        <dbReference type="WBParaSite" id="jg15706.1"/>
    </source>
</evidence>
<dbReference type="Proteomes" id="UP000887574">
    <property type="component" value="Unplaced"/>
</dbReference>
<name>A0A915D4B3_9BILA</name>
<organism evidence="1 2">
    <name type="scientific">Ditylenchus dipsaci</name>
    <dbReference type="NCBI Taxonomy" id="166011"/>
    <lineage>
        <taxon>Eukaryota</taxon>
        <taxon>Metazoa</taxon>
        <taxon>Ecdysozoa</taxon>
        <taxon>Nematoda</taxon>
        <taxon>Chromadorea</taxon>
        <taxon>Rhabditida</taxon>
        <taxon>Tylenchina</taxon>
        <taxon>Tylenchomorpha</taxon>
        <taxon>Sphaerularioidea</taxon>
        <taxon>Anguinidae</taxon>
        <taxon>Anguininae</taxon>
        <taxon>Ditylenchus</taxon>
    </lineage>
</organism>
<keyword evidence="1" id="KW-1185">Reference proteome</keyword>
<dbReference type="WBParaSite" id="jg15706.1">
    <property type="protein sequence ID" value="jg15706.1"/>
    <property type="gene ID" value="jg15706"/>
</dbReference>
<reference evidence="2" key="1">
    <citation type="submission" date="2022-11" db="UniProtKB">
        <authorList>
            <consortium name="WormBaseParasite"/>
        </authorList>
    </citation>
    <scope>IDENTIFICATION</scope>
</reference>
<sequence length="78" mass="8047">MAQSTNSFGSRILITSSEAGPLVRLAGGGGGGGALGATGGTHQIYSQLQILILEEPLDNRRTAIQPRSTIVLRKPSTT</sequence>
<protein>
    <submittedName>
        <fullName evidence="2">Cytochrome P450</fullName>
    </submittedName>
</protein>
<evidence type="ECO:0000313" key="1">
    <source>
        <dbReference type="Proteomes" id="UP000887574"/>
    </source>
</evidence>
<proteinExistence type="predicted"/>